<organism evidence="1 2">
    <name type="scientific">Nitrosospira multiformis</name>
    <dbReference type="NCBI Taxonomy" id="1231"/>
    <lineage>
        <taxon>Bacteria</taxon>
        <taxon>Pseudomonadati</taxon>
        <taxon>Pseudomonadota</taxon>
        <taxon>Betaproteobacteria</taxon>
        <taxon>Nitrosomonadales</taxon>
        <taxon>Nitrosomonadaceae</taxon>
        <taxon>Nitrosospira</taxon>
    </lineage>
</organism>
<evidence type="ECO:0000313" key="2">
    <source>
        <dbReference type="Proteomes" id="UP000183339"/>
    </source>
</evidence>
<dbReference type="AlphaFoldDB" id="A0A1I0EP01"/>
<accession>A0A1I0EP01</accession>
<sequence length="65" mass="7758">MQEFLVFIIRKHPQLPNLVYENFLIFITFTSQSCCLGRQPWLQKNQLLVPDYCEFIHADFLAKNP</sequence>
<name>A0A1I0EP01_9PROT</name>
<evidence type="ECO:0000313" key="1">
    <source>
        <dbReference type="EMBL" id="SET47220.1"/>
    </source>
</evidence>
<protein>
    <submittedName>
        <fullName evidence="1">Uncharacterized protein</fullName>
    </submittedName>
</protein>
<dbReference type="EMBL" id="FOHI01000007">
    <property type="protein sequence ID" value="SET47220.1"/>
    <property type="molecule type" value="Genomic_DNA"/>
</dbReference>
<gene>
    <name evidence="1" type="ORF">SAMN05216412_10723</name>
</gene>
<reference evidence="1 2" key="1">
    <citation type="submission" date="2016-10" db="EMBL/GenBank/DDBJ databases">
        <authorList>
            <person name="de Groot N.N."/>
        </authorList>
    </citation>
    <scope>NUCLEOTIDE SEQUENCE [LARGE SCALE GENOMIC DNA]</scope>
    <source>
        <strain evidence="1 2">Nl7</strain>
    </source>
</reference>
<proteinExistence type="predicted"/>
<dbReference type="Proteomes" id="UP000183339">
    <property type="component" value="Unassembled WGS sequence"/>
</dbReference>